<evidence type="ECO:0000313" key="1">
    <source>
        <dbReference type="EMBL" id="CDI70195.1"/>
    </source>
</evidence>
<evidence type="ECO:0000313" key="3">
    <source>
        <dbReference type="WBParaSite" id="EgrG_002067600"/>
    </source>
</evidence>
<dbReference type="Proteomes" id="UP000492820">
    <property type="component" value="Unassembled WGS sequence"/>
</dbReference>
<protein>
    <submittedName>
        <fullName evidence="3">Phage protein</fullName>
    </submittedName>
</protein>
<proteinExistence type="predicted"/>
<dbReference type="EMBL" id="CBLN010004010">
    <property type="protein sequence ID" value="CDI70195.1"/>
    <property type="molecule type" value="Genomic_DNA"/>
</dbReference>
<name>U6FQR0_ECHGR</name>
<dbReference type="OrthoDB" id="10261027at2759"/>
<feature type="non-terminal residue" evidence="1">
    <location>
        <position position="63"/>
    </location>
</feature>
<sequence length="63" mass="7672">MDLYRRHIELARKYVRLSEEIKRLNKLWDDRVTQIASEKGIRPWQVDSCKEGIREYCDSYVIV</sequence>
<organism evidence="1">
    <name type="scientific">Echinococcus granulosus</name>
    <name type="common">Hydatid tapeworm</name>
    <dbReference type="NCBI Taxonomy" id="6210"/>
    <lineage>
        <taxon>Eukaryota</taxon>
        <taxon>Metazoa</taxon>
        <taxon>Spiralia</taxon>
        <taxon>Lophotrochozoa</taxon>
        <taxon>Platyhelminthes</taxon>
        <taxon>Cestoda</taxon>
        <taxon>Eucestoda</taxon>
        <taxon>Cyclophyllidea</taxon>
        <taxon>Taeniidae</taxon>
        <taxon>Echinococcus</taxon>
        <taxon>Echinococcus granulosus group</taxon>
    </lineage>
</organism>
<dbReference type="WBParaSite" id="EgrG_002067600">
    <property type="protein sequence ID" value="EgrG_002067600"/>
    <property type="gene ID" value="EgrG_002067600"/>
</dbReference>
<evidence type="ECO:0000313" key="2">
    <source>
        <dbReference type="Proteomes" id="UP000492820"/>
    </source>
</evidence>
<reference evidence="3" key="2">
    <citation type="submission" date="2020-10" db="UniProtKB">
        <authorList>
            <consortium name="WormBaseParasite"/>
        </authorList>
    </citation>
    <scope>IDENTIFICATION</scope>
</reference>
<gene>
    <name evidence="1" type="ORF">EgrG_002067600</name>
</gene>
<dbReference type="AlphaFoldDB" id="U6FQR0"/>
<reference evidence="1 2" key="1">
    <citation type="journal article" date="2013" name="Nature">
        <title>The genomes of four tapeworm species reveal adaptations to parasitism.</title>
        <authorList>
            <person name="Tsai I.J."/>
            <person name="Zarowiecki M."/>
            <person name="Holroyd N."/>
            <person name="Garciarrubio A."/>
            <person name="Sanchez-Flores A."/>
            <person name="Brooks K.L."/>
            <person name="Tracey A."/>
            <person name="Bobes R.J."/>
            <person name="Fragoso G."/>
            <person name="Sciutto E."/>
            <person name="Aslett M."/>
            <person name="Beasley H."/>
            <person name="Bennett H.M."/>
            <person name="Cai J."/>
            <person name="Camicia F."/>
            <person name="Clark R."/>
            <person name="Cucher M."/>
            <person name="De Silva N."/>
            <person name="Day T.A."/>
            <person name="Deplazes P."/>
            <person name="Estrada K."/>
            <person name="Fernandez C."/>
            <person name="Holland P.W."/>
            <person name="Hou J."/>
            <person name="Hu S."/>
            <person name="Huckvale T."/>
            <person name="Hung S.S."/>
            <person name="Kamenetzky L."/>
            <person name="Keane J.A."/>
            <person name="Kiss F."/>
            <person name="Koziol U."/>
            <person name="Lambert O."/>
            <person name="Liu K."/>
            <person name="Luo X."/>
            <person name="Luo Y."/>
            <person name="Macchiaroli N."/>
            <person name="Nichol S."/>
            <person name="Paps J."/>
            <person name="Parkinson J."/>
            <person name="Pouchkina-Stantcheva N."/>
            <person name="Riddiford N."/>
            <person name="Rosenzvit M."/>
            <person name="Salinas G."/>
            <person name="Wasmuth J.D."/>
            <person name="Zamanian M."/>
            <person name="Zheng Y."/>
            <person name="Cai X."/>
            <person name="Soberon X."/>
            <person name="Olson P.D."/>
            <person name="Laclette J.P."/>
            <person name="Brehm K."/>
            <person name="Berriman M."/>
            <person name="Garciarrubio A."/>
            <person name="Bobes R.J."/>
            <person name="Fragoso G."/>
            <person name="Sanchez-Flores A."/>
            <person name="Estrada K."/>
            <person name="Cevallos M.A."/>
            <person name="Morett E."/>
            <person name="Gonzalez V."/>
            <person name="Portillo T."/>
            <person name="Ochoa-Leyva A."/>
            <person name="Jose M.V."/>
            <person name="Sciutto E."/>
            <person name="Landa A."/>
            <person name="Jimenez L."/>
            <person name="Valdes V."/>
            <person name="Carrero J.C."/>
            <person name="Larralde C."/>
            <person name="Morales-Montor J."/>
            <person name="Limon-Lason J."/>
            <person name="Soberon X."/>
            <person name="Laclette J.P."/>
        </authorList>
    </citation>
    <scope>NUCLEOTIDE SEQUENCE [LARGE SCALE GENOMIC DNA]</scope>
</reference>
<accession>U6FQR0</accession>